<dbReference type="OrthoDB" id="2527403at2759"/>
<organism evidence="2 3">
    <name type="scientific">Sporormia fimetaria CBS 119925</name>
    <dbReference type="NCBI Taxonomy" id="1340428"/>
    <lineage>
        <taxon>Eukaryota</taxon>
        <taxon>Fungi</taxon>
        <taxon>Dikarya</taxon>
        <taxon>Ascomycota</taxon>
        <taxon>Pezizomycotina</taxon>
        <taxon>Dothideomycetes</taxon>
        <taxon>Pleosporomycetidae</taxon>
        <taxon>Pleosporales</taxon>
        <taxon>Sporormiaceae</taxon>
        <taxon>Sporormia</taxon>
    </lineage>
</organism>
<feature type="signal peptide" evidence="1">
    <location>
        <begin position="1"/>
        <end position="20"/>
    </location>
</feature>
<gene>
    <name evidence="2" type="ORF">M011DRAFT_411206</name>
</gene>
<dbReference type="EMBL" id="MU006600">
    <property type="protein sequence ID" value="KAF2743102.1"/>
    <property type="molecule type" value="Genomic_DNA"/>
</dbReference>
<evidence type="ECO:0000313" key="2">
    <source>
        <dbReference type="EMBL" id="KAF2743102.1"/>
    </source>
</evidence>
<dbReference type="Pfam" id="PF10281">
    <property type="entry name" value="Ish1"/>
    <property type="match status" value="3"/>
</dbReference>
<evidence type="ECO:0000313" key="3">
    <source>
        <dbReference type="Proteomes" id="UP000799440"/>
    </source>
</evidence>
<feature type="chain" id="PRO_5025359676" description="Stress response protein ish1" evidence="1">
    <location>
        <begin position="21"/>
        <end position="273"/>
    </location>
</feature>
<accession>A0A6A6UXV1</accession>
<reference evidence="2" key="1">
    <citation type="journal article" date="2020" name="Stud. Mycol.">
        <title>101 Dothideomycetes genomes: a test case for predicting lifestyles and emergence of pathogens.</title>
        <authorList>
            <person name="Haridas S."/>
            <person name="Albert R."/>
            <person name="Binder M."/>
            <person name="Bloem J."/>
            <person name="Labutti K."/>
            <person name="Salamov A."/>
            <person name="Andreopoulos B."/>
            <person name="Baker S."/>
            <person name="Barry K."/>
            <person name="Bills G."/>
            <person name="Bluhm B."/>
            <person name="Cannon C."/>
            <person name="Castanera R."/>
            <person name="Culley D."/>
            <person name="Daum C."/>
            <person name="Ezra D."/>
            <person name="Gonzalez J."/>
            <person name="Henrissat B."/>
            <person name="Kuo A."/>
            <person name="Liang C."/>
            <person name="Lipzen A."/>
            <person name="Lutzoni F."/>
            <person name="Magnuson J."/>
            <person name="Mondo S."/>
            <person name="Nolan M."/>
            <person name="Ohm R."/>
            <person name="Pangilinan J."/>
            <person name="Park H.-J."/>
            <person name="Ramirez L."/>
            <person name="Alfaro M."/>
            <person name="Sun H."/>
            <person name="Tritt A."/>
            <person name="Yoshinaga Y."/>
            <person name="Zwiers L.-H."/>
            <person name="Turgeon B."/>
            <person name="Goodwin S."/>
            <person name="Spatafora J."/>
            <person name="Crous P."/>
            <person name="Grigoriev I."/>
        </authorList>
    </citation>
    <scope>NUCLEOTIDE SEQUENCE</scope>
    <source>
        <strain evidence="2">CBS 119925</strain>
    </source>
</reference>
<keyword evidence="3" id="KW-1185">Reference proteome</keyword>
<dbReference type="InterPro" id="IPR018803">
    <property type="entry name" value="Ish1/Msc1-like"/>
</dbReference>
<name>A0A6A6UXV1_9PLEO</name>
<dbReference type="AlphaFoldDB" id="A0A6A6UXV1"/>
<evidence type="ECO:0008006" key="4">
    <source>
        <dbReference type="Google" id="ProtNLM"/>
    </source>
</evidence>
<keyword evidence="1" id="KW-0732">Signal</keyword>
<evidence type="ECO:0000256" key="1">
    <source>
        <dbReference type="SAM" id="SignalP"/>
    </source>
</evidence>
<protein>
    <recommendedName>
        <fullName evidence="4">Stress response protein ish1</fullName>
    </recommendedName>
</protein>
<sequence length="273" mass="31024">MKFSLASMAVVALAAQGAVANTWFGNAVYNKWHETELERWLSDHNIPHPKAAERKDLETLVKSHWNDKVVHPYKNWDAQTMQSYLTLKGYQAKDNAKQDTNSLLETVKQYWTETEDSANQAYGSVRDWIFDTWTDSQLKAFADKHGIPVPQPRKRDTLLQSVRENYQSAANKVSETASYPGDWLYESWSDSDLKAWLDERGYPAPQPSSRDKLVASVRRNARIGSLNMQSAYASASKSAANAQQSLTDTLLNSWSDSQIKEWCDKNAPCSSHW</sequence>
<dbReference type="Proteomes" id="UP000799440">
    <property type="component" value="Unassembled WGS sequence"/>
</dbReference>
<proteinExistence type="predicted"/>